<dbReference type="PANTHER" id="PTHR33434:SF4">
    <property type="entry name" value="PHOSPHATASE PROTEIN"/>
    <property type="match status" value="1"/>
</dbReference>
<gene>
    <name evidence="2" type="primary">dhaK</name>
    <name evidence="2" type="ORF">RS022_02860</name>
</gene>
<dbReference type="Pfam" id="PF21645">
    <property type="entry name" value="FakA-like_M"/>
    <property type="match status" value="1"/>
</dbReference>
<dbReference type="NCBIfam" id="TIGR03599">
    <property type="entry name" value="YloV"/>
    <property type="match status" value="1"/>
</dbReference>
<dbReference type="InterPro" id="IPR050270">
    <property type="entry name" value="DegV_domain_contain"/>
</dbReference>
<organism evidence="2 3">
    <name type="scientific">Candidatus Phytoplasma rubi</name>
    <dbReference type="NCBI Taxonomy" id="399025"/>
    <lineage>
        <taxon>Bacteria</taxon>
        <taxon>Bacillati</taxon>
        <taxon>Mycoplasmatota</taxon>
        <taxon>Mollicutes</taxon>
        <taxon>Acholeplasmatales</taxon>
        <taxon>Acholeplasmataceae</taxon>
        <taxon>Candidatus Phytoplasma</taxon>
        <taxon>16SrV (Elm yellows group)</taxon>
    </lineage>
</organism>
<feature type="domain" description="DhaL" evidence="1">
    <location>
        <begin position="10"/>
        <end position="204"/>
    </location>
</feature>
<dbReference type="Pfam" id="PF13684">
    <property type="entry name" value="FakA-like_C"/>
    <property type="match status" value="1"/>
</dbReference>
<evidence type="ECO:0000313" key="3">
    <source>
        <dbReference type="Proteomes" id="UP001164727"/>
    </source>
</evidence>
<dbReference type="InterPro" id="IPR036117">
    <property type="entry name" value="DhaL_dom_sf"/>
</dbReference>
<reference evidence="2 3" key="1">
    <citation type="journal article" date="2023" name="Microbiol. Resour. Announc.">
        <title>Complete Genome of 'Candidatus Phytoplasma rubi' RS, a Phytopathogenic Bacterium Associated with Rubus Stunt Disease.</title>
        <authorList>
            <person name="Duckeck D."/>
            <person name="Zubert C."/>
            <person name="Bohm J.W."/>
            <person name="Carminati G."/>
            <person name="Schneider B."/>
            <person name="Kube M."/>
        </authorList>
    </citation>
    <scope>NUCLEOTIDE SEQUENCE [LARGE SCALE GENOMIC DNA]</scope>
    <source>
        <strain evidence="2 3">RS</strain>
    </source>
</reference>
<dbReference type="InterPro" id="IPR004007">
    <property type="entry name" value="DhaL_dom"/>
</dbReference>
<dbReference type="SMART" id="SM01120">
    <property type="entry name" value="Dak2"/>
    <property type="match status" value="1"/>
</dbReference>
<dbReference type="EMBL" id="CP114006">
    <property type="protein sequence ID" value="WAN63237.1"/>
    <property type="molecule type" value="Genomic_DNA"/>
</dbReference>
<dbReference type="InterPro" id="IPR019986">
    <property type="entry name" value="YloV-like"/>
</dbReference>
<dbReference type="Pfam" id="PF02734">
    <property type="entry name" value="Dak2"/>
    <property type="match status" value="1"/>
</dbReference>
<keyword evidence="3" id="KW-1185">Reference proteome</keyword>
<accession>A0ABY7BSD7</accession>
<name>A0ABY7BSD7_9MOLU</name>
<protein>
    <submittedName>
        <fullName evidence="2">DAK2 domain-containing protein</fullName>
    </submittedName>
</protein>
<evidence type="ECO:0000313" key="2">
    <source>
        <dbReference type="EMBL" id="WAN63237.1"/>
    </source>
</evidence>
<dbReference type="InterPro" id="IPR048394">
    <property type="entry name" value="FakA-like_M"/>
</dbReference>
<proteinExistence type="predicted"/>
<sequence length="539" mass="62223">MIEYEIIDGDLFKKMIINGAFNLKKNYQKINDLNVFPVPDGDTGTNMQMTMMEGVKKIQLINDSSIITVTKVLAEALLMGSKGNSGVILSQFFSGIHDYIDNLQKNKINVEEFISSLINGYQKAYEAVIEPVEGTILTVLRESIEETVKKKEEIKTIKKAIQITIENAKISLNKTPNLLPILKKSKVVDSGGAGFIFILEGMLLYLDNVELENDDAQDFDLKLNYDIHEISDFKNQYCTEFIIKLNNLDKFDINNYKKQMSCYGDSLILFKNNDLLKIHIHTNNPNDVLKNLLIHGQLIKSKVDDMKKQHSEFISGNKNKEELAKYFIITFVSESEEEEIFDTFKELQSDLVINLNKENFSIENFNKIINKVNAKNIVLFPNESKLIPIMEEACKLNPQLKIKIIPTESIHESYSVLLVFNKTLSFKENLNNIQKNMKKIKLGKIFNLKKESKNLGIFSSIFENKTIESNKDLILLVKNLLKKMISLQNNFLTIFYHKENVFEQNLEKMELFLEKEFPNLEIEKIKNNNNIYPYVFVLE</sequence>
<dbReference type="PROSITE" id="PS51480">
    <property type="entry name" value="DHAL"/>
    <property type="match status" value="1"/>
</dbReference>
<dbReference type="SUPFAM" id="SSF101473">
    <property type="entry name" value="DhaL-like"/>
    <property type="match status" value="1"/>
</dbReference>
<dbReference type="SMART" id="SM01121">
    <property type="entry name" value="Dak1_2"/>
    <property type="match status" value="1"/>
</dbReference>
<dbReference type="RefSeq" id="WP_268850074.1">
    <property type="nucleotide sequence ID" value="NZ_CP114006.1"/>
</dbReference>
<dbReference type="PANTHER" id="PTHR33434">
    <property type="entry name" value="DEGV DOMAIN-CONTAINING PROTEIN DR_1986-RELATED"/>
    <property type="match status" value="1"/>
</dbReference>
<dbReference type="InterPro" id="IPR033470">
    <property type="entry name" value="FakA-like_C"/>
</dbReference>
<dbReference type="Gene3D" id="1.25.40.340">
    <property type="match status" value="1"/>
</dbReference>
<evidence type="ECO:0000259" key="1">
    <source>
        <dbReference type="PROSITE" id="PS51480"/>
    </source>
</evidence>
<dbReference type="Proteomes" id="UP001164727">
    <property type="component" value="Chromosome"/>
</dbReference>